<name>A0A4C1TXF9_EUMVA</name>
<dbReference type="EMBL" id="BGZK01000100">
    <property type="protein sequence ID" value="GBP18680.1"/>
    <property type="molecule type" value="Genomic_DNA"/>
</dbReference>
<organism evidence="1 2">
    <name type="scientific">Eumeta variegata</name>
    <name type="common">Bagworm moth</name>
    <name type="synonym">Eumeta japonica</name>
    <dbReference type="NCBI Taxonomy" id="151549"/>
    <lineage>
        <taxon>Eukaryota</taxon>
        <taxon>Metazoa</taxon>
        <taxon>Ecdysozoa</taxon>
        <taxon>Arthropoda</taxon>
        <taxon>Hexapoda</taxon>
        <taxon>Insecta</taxon>
        <taxon>Pterygota</taxon>
        <taxon>Neoptera</taxon>
        <taxon>Endopterygota</taxon>
        <taxon>Lepidoptera</taxon>
        <taxon>Glossata</taxon>
        <taxon>Ditrysia</taxon>
        <taxon>Tineoidea</taxon>
        <taxon>Psychidae</taxon>
        <taxon>Oiketicinae</taxon>
        <taxon>Eumeta</taxon>
    </lineage>
</organism>
<reference evidence="1 2" key="1">
    <citation type="journal article" date="2019" name="Commun. Biol.">
        <title>The bagworm genome reveals a unique fibroin gene that provides high tensile strength.</title>
        <authorList>
            <person name="Kono N."/>
            <person name="Nakamura H."/>
            <person name="Ohtoshi R."/>
            <person name="Tomita M."/>
            <person name="Numata K."/>
            <person name="Arakawa K."/>
        </authorList>
    </citation>
    <scope>NUCLEOTIDE SEQUENCE [LARGE SCALE GENOMIC DNA]</scope>
</reference>
<protein>
    <submittedName>
        <fullName evidence="1">Uncharacterized protein</fullName>
    </submittedName>
</protein>
<comment type="caution">
    <text evidence="1">The sequence shown here is derived from an EMBL/GenBank/DDBJ whole genome shotgun (WGS) entry which is preliminary data.</text>
</comment>
<evidence type="ECO:0000313" key="2">
    <source>
        <dbReference type="Proteomes" id="UP000299102"/>
    </source>
</evidence>
<sequence>MRFETLPAEFPRERLRAVALHFQLKTASQRLGVYLLHPPPDVFISYPPPHPLWDISSLAIYLDEKVHLDDYLESKVKLASEILGFLISKTKIRFNCASRNFGTRLNIDILKTHYNPWRDYTPASGPTVCTVQRTKLCRSDLPVNDAKRSGRLSCAVLVDGAGVDVCPQPLLELETRRVVRLQRPYESRLRAAHASHVVVVSAEIRLRKGRRWTVKTRATYAIKFMLNLLFQVDL</sequence>
<dbReference type="AlphaFoldDB" id="A0A4C1TXF9"/>
<accession>A0A4C1TXF9</accession>
<evidence type="ECO:0000313" key="1">
    <source>
        <dbReference type="EMBL" id="GBP18680.1"/>
    </source>
</evidence>
<proteinExistence type="predicted"/>
<keyword evidence="2" id="KW-1185">Reference proteome</keyword>
<dbReference type="Proteomes" id="UP000299102">
    <property type="component" value="Unassembled WGS sequence"/>
</dbReference>
<gene>
    <name evidence="1" type="ORF">EVAR_8505_1</name>
</gene>